<organism evidence="1">
    <name type="scientific">Siphoviridae sp. ctUi914</name>
    <dbReference type="NCBI Taxonomy" id="2825529"/>
    <lineage>
        <taxon>Viruses</taxon>
        <taxon>Duplodnaviria</taxon>
        <taxon>Heunggongvirae</taxon>
        <taxon>Uroviricota</taxon>
        <taxon>Caudoviricetes</taxon>
    </lineage>
</organism>
<evidence type="ECO:0000313" key="1">
    <source>
        <dbReference type="EMBL" id="DAF86869.1"/>
    </source>
</evidence>
<name>A0A8S5TXC2_9CAUD</name>
<proteinExistence type="predicted"/>
<accession>A0A8S5TXC2</accession>
<sequence>MTTREINMNLKRTAQAALYSEYGFQPALDRITLLEGSDDRTYIRFKVGSHEYSFDSYKWPDGSVWVGKGTIEKES</sequence>
<protein>
    <submittedName>
        <fullName evidence="1">Uncharacterized protein</fullName>
    </submittedName>
</protein>
<reference evidence="1" key="1">
    <citation type="journal article" date="2021" name="Proc. Natl. Acad. Sci. U.S.A.">
        <title>A Catalog of Tens of Thousands of Viruses from Human Metagenomes Reveals Hidden Associations with Chronic Diseases.</title>
        <authorList>
            <person name="Tisza M.J."/>
            <person name="Buck C.B."/>
        </authorList>
    </citation>
    <scope>NUCLEOTIDE SEQUENCE</scope>
    <source>
        <strain evidence="1">CtUi914</strain>
    </source>
</reference>
<dbReference type="EMBL" id="BK015954">
    <property type="protein sequence ID" value="DAF86869.1"/>
    <property type="molecule type" value="Genomic_DNA"/>
</dbReference>